<organism evidence="3 4">
    <name type="scientific">Elysia crispata</name>
    <name type="common">lettuce slug</name>
    <dbReference type="NCBI Taxonomy" id="231223"/>
    <lineage>
        <taxon>Eukaryota</taxon>
        <taxon>Metazoa</taxon>
        <taxon>Spiralia</taxon>
        <taxon>Lophotrochozoa</taxon>
        <taxon>Mollusca</taxon>
        <taxon>Gastropoda</taxon>
        <taxon>Heterobranchia</taxon>
        <taxon>Euthyneura</taxon>
        <taxon>Panpulmonata</taxon>
        <taxon>Sacoglossa</taxon>
        <taxon>Placobranchoidea</taxon>
        <taxon>Plakobranchidae</taxon>
        <taxon>Elysia</taxon>
    </lineage>
</organism>
<sequence length="427" mass="47762">MKITQYLLVGLLAASTKETFTQTVEEVAGNGIFSRPHINRFPYCRLGLEPSAHGKGARPQVQTVRSKNGCPEGFLSFQDSCFSQSVIPHTWYSAQLVCQRAGHGGDLASINSKEEFNFVQRKFRDGSNELSWIGLYKEDPGTPYKWVNGDTVRYLPWASGYTGQERTGYVAINLTNPSFLPKTNPNELLPFLCETRNALSSSTAAAAVDAVQPVRGEARAQDEEITREKDDTREDTAEILNTCTECWKSFERKCYKAFKEEKSYKDAIATCKKEAANLIFVNSRESEFVRQPIMLEGRPGEIYWFGLSRSGRGLKKLIISPPLRKSTTTPHTTTVYTTLPTSTIQPGESQKYPLRAEKPQKHESAPAYIEPEDDAIDRNQNTITIGIAVIGCVVFIAAIMIAISWRRHFGNSHSSGHHCMIHLHMKG</sequence>
<keyword evidence="1" id="KW-0812">Transmembrane</keyword>
<evidence type="ECO:0000313" key="3">
    <source>
        <dbReference type="EMBL" id="KAK3729842.1"/>
    </source>
</evidence>
<dbReference type="Proteomes" id="UP001283361">
    <property type="component" value="Unassembled WGS sequence"/>
</dbReference>
<comment type="caution">
    <text evidence="3">The sequence shown here is derived from an EMBL/GenBank/DDBJ whole genome shotgun (WGS) entry which is preliminary data.</text>
</comment>
<dbReference type="PROSITE" id="PS50041">
    <property type="entry name" value="C_TYPE_LECTIN_2"/>
    <property type="match status" value="1"/>
</dbReference>
<dbReference type="CDD" id="cd00037">
    <property type="entry name" value="CLECT"/>
    <property type="match status" value="1"/>
</dbReference>
<dbReference type="InterPro" id="IPR001304">
    <property type="entry name" value="C-type_lectin-like"/>
</dbReference>
<name>A0AAE0Y206_9GAST</name>
<evidence type="ECO:0000259" key="2">
    <source>
        <dbReference type="PROSITE" id="PS50041"/>
    </source>
</evidence>
<evidence type="ECO:0000256" key="1">
    <source>
        <dbReference type="SAM" id="Phobius"/>
    </source>
</evidence>
<evidence type="ECO:0000313" key="4">
    <source>
        <dbReference type="Proteomes" id="UP001283361"/>
    </source>
</evidence>
<dbReference type="PANTHER" id="PTHR45710">
    <property type="entry name" value="C-TYPE LECTIN DOMAIN-CONTAINING PROTEIN 180"/>
    <property type="match status" value="1"/>
</dbReference>
<keyword evidence="1" id="KW-0472">Membrane</keyword>
<feature type="transmembrane region" description="Helical" evidence="1">
    <location>
        <begin position="383"/>
        <end position="405"/>
    </location>
</feature>
<dbReference type="PANTHER" id="PTHR45710:SF26">
    <property type="entry name" value="RH26557P"/>
    <property type="match status" value="1"/>
</dbReference>
<keyword evidence="1" id="KW-1133">Transmembrane helix</keyword>
<dbReference type="InterPro" id="IPR050828">
    <property type="entry name" value="C-type_lectin/matrix_domain"/>
</dbReference>
<dbReference type="PRINTS" id="PR01504">
    <property type="entry name" value="PNCREATITSAP"/>
</dbReference>
<gene>
    <name evidence="3" type="ORF">RRG08_058160</name>
</gene>
<dbReference type="AlphaFoldDB" id="A0AAE0Y206"/>
<reference evidence="3" key="1">
    <citation type="journal article" date="2023" name="G3 (Bethesda)">
        <title>A reference genome for the long-term kleptoplast-retaining sea slug Elysia crispata morphotype clarki.</title>
        <authorList>
            <person name="Eastman K.E."/>
            <person name="Pendleton A.L."/>
            <person name="Shaikh M.A."/>
            <person name="Suttiyut T."/>
            <person name="Ogas R."/>
            <person name="Tomko P."/>
            <person name="Gavelis G."/>
            <person name="Widhalm J.R."/>
            <person name="Wisecaver J.H."/>
        </authorList>
    </citation>
    <scope>NUCLEOTIDE SEQUENCE</scope>
    <source>
        <strain evidence="3">ECLA1</strain>
    </source>
</reference>
<dbReference type="InterPro" id="IPR016187">
    <property type="entry name" value="CTDL_fold"/>
</dbReference>
<dbReference type="Gene3D" id="3.10.100.10">
    <property type="entry name" value="Mannose-Binding Protein A, subunit A"/>
    <property type="match status" value="2"/>
</dbReference>
<dbReference type="SUPFAM" id="SSF56436">
    <property type="entry name" value="C-type lectin-like"/>
    <property type="match status" value="2"/>
</dbReference>
<feature type="domain" description="C-type lectin" evidence="2">
    <location>
        <begin position="77"/>
        <end position="194"/>
    </location>
</feature>
<dbReference type="Pfam" id="PF00059">
    <property type="entry name" value="Lectin_C"/>
    <property type="match status" value="1"/>
</dbReference>
<protein>
    <recommendedName>
        <fullName evidence="2">C-type lectin domain-containing protein</fullName>
    </recommendedName>
</protein>
<dbReference type="EMBL" id="JAWDGP010007111">
    <property type="protein sequence ID" value="KAK3729842.1"/>
    <property type="molecule type" value="Genomic_DNA"/>
</dbReference>
<keyword evidence="4" id="KW-1185">Reference proteome</keyword>
<proteinExistence type="predicted"/>
<accession>A0AAE0Y206</accession>
<dbReference type="SMART" id="SM00034">
    <property type="entry name" value="CLECT"/>
    <property type="match status" value="2"/>
</dbReference>
<dbReference type="InterPro" id="IPR016186">
    <property type="entry name" value="C-type_lectin-like/link_sf"/>
</dbReference>